<evidence type="ECO:0000313" key="5">
    <source>
        <dbReference type="EMBL" id="QVT78259.1"/>
    </source>
</evidence>
<proteinExistence type="predicted"/>
<evidence type="ECO:0000259" key="4">
    <source>
        <dbReference type="Pfam" id="PF08924"/>
    </source>
</evidence>
<evidence type="ECO:0008006" key="7">
    <source>
        <dbReference type="Google" id="ProtNLM"/>
    </source>
</evidence>
<dbReference type="Gene3D" id="3.20.20.80">
    <property type="entry name" value="Glycosidases"/>
    <property type="match status" value="1"/>
</dbReference>
<dbReference type="SUPFAM" id="SSF51445">
    <property type="entry name" value="(Trans)glycosidases"/>
    <property type="match status" value="1"/>
</dbReference>
<dbReference type="Pfam" id="PF01471">
    <property type="entry name" value="PG_binding_1"/>
    <property type="match status" value="1"/>
</dbReference>
<feature type="signal peptide" evidence="2">
    <location>
        <begin position="1"/>
        <end position="28"/>
    </location>
</feature>
<dbReference type="RefSeq" id="WP_214057865.1">
    <property type="nucleotide sequence ID" value="NZ_BAAAHS010000093.1"/>
</dbReference>
<evidence type="ECO:0000256" key="2">
    <source>
        <dbReference type="SAM" id="SignalP"/>
    </source>
</evidence>
<dbReference type="InterPro" id="IPR017853">
    <property type="entry name" value="GH"/>
</dbReference>
<dbReference type="EMBL" id="CP075371">
    <property type="protein sequence ID" value="QVT78259.1"/>
    <property type="molecule type" value="Genomic_DNA"/>
</dbReference>
<feature type="domain" description="Peptidoglycan binding-like" evidence="3">
    <location>
        <begin position="393"/>
        <end position="449"/>
    </location>
</feature>
<dbReference type="InterPro" id="IPR015020">
    <property type="entry name" value="Rv2525c-like_Glyco_Hydro-like"/>
</dbReference>
<dbReference type="Proteomes" id="UP000679307">
    <property type="component" value="Chromosome"/>
</dbReference>
<feature type="domain" description="Rv2525c-like glycoside hydrolase-like" evidence="4">
    <location>
        <begin position="66"/>
        <end position="284"/>
    </location>
</feature>
<sequence length="454" mass="48419">MPSLAPPLARLLAPLAALLLSLSLVASAVPAAQAAPKPNPVTPGDLTGYGFDQCVAPTQAAMDRWLETSPFLSVGIYISGASRGCRDQPNLTPSWVRTQLRKGWRLLPITLGPQASCQPSFPRYGNDPTIDPAAGSSGRYPRAREMGRTEAGRAVAAARALGLTPGSTLWYDLEAFDVTNTACRESALSFLSAWTTRLHELGWVSGVYSSAASGIKALDDARVNRPKAFALPDQVWIARWDGVANTSTSYLRDDGWRPGGRVKQYRGGHNETHGGVTINIDSNFLDLGKGSVAPAEERCGGVRVDFRAYPLLRRPAAGYTAPAAHTTALQCLLQEKGLHDGALNGVYDQRTAAAVASWRERRGISAGDEAGRTVWMSLLSAGRKPVLKVGSAGSQVRRVQRALNAASPGTRLRPRGVMNPATAAALRAWQGRVDLPATGIVTRDDWAALLRGRA</sequence>
<dbReference type="Gene3D" id="1.10.101.10">
    <property type="entry name" value="PGBD-like superfamily/PGBD"/>
    <property type="match status" value="2"/>
</dbReference>
<dbReference type="InterPro" id="IPR036366">
    <property type="entry name" value="PGBDSf"/>
</dbReference>
<dbReference type="InterPro" id="IPR036365">
    <property type="entry name" value="PGBD-like_sf"/>
</dbReference>
<gene>
    <name evidence="5" type="ORF">ENKNEFLB_00632</name>
</gene>
<reference evidence="5 6" key="1">
    <citation type="submission" date="2021-05" db="EMBL/GenBank/DDBJ databases">
        <title>Complete genome of Nocardioides aquaticus KCTC 9944T isolated from meromictic and hypersaline Ekho Lake, Antarctica.</title>
        <authorList>
            <person name="Hwang K."/>
            <person name="Kim K.M."/>
            <person name="Choe H."/>
        </authorList>
    </citation>
    <scope>NUCLEOTIDE SEQUENCE [LARGE SCALE GENOMIC DNA]</scope>
    <source>
        <strain evidence="5 6">KCTC 9944</strain>
    </source>
</reference>
<feature type="region of interest" description="Disordered" evidence="1">
    <location>
        <begin position="121"/>
        <end position="141"/>
    </location>
</feature>
<evidence type="ECO:0000256" key="1">
    <source>
        <dbReference type="SAM" id="MobiDB-lite"/>
    </source>
</evidence>
<feature type="chain" id="PRO_5045973439" description="DUF1906 domain-containing protein" evidence="2">
    <location>
        <begin position="29"/>
        <end position="454"/>
    </location>
</feature>
<name>A0ABX8EDB0_9ACTN</name>
<dbReference type="Pfam" id="PF08924">
    <property type="entry name" value="Rv2525c_GlyHyd-like"/>
    <property type="match status" value="1"/>
</dbReference>
<evidence type="ECO:0000313" key="6">
    <source>
        <dbReference type="Proteomes" id="UP000679307"/>
    </source>
</evidence>
<keyword evidence="2" id="KW-0732">Signal</keyword>
<evidence type="ECO:0000259" key="3">
    <source>
        <dbReference type="Pfam" id="PF01471"/>
    </source>
</evidence>
<protein>
    <recommendedName>
        <fullName evidence="7">DUF1906 domain-containing protein</fullName>
    </recommendedName>
</protein>
<dbReference type="InterPro" id="IPR002477">
    <property type="entry name" value="Peptidoglycan-bd-like"/>
</dbReference>
<accession>A0ABX8EDB0</accession>
<keyword evidence="6" id="KW-1185">Reference proteome</keyword>
<dbReference type="SUPFAM" id="SSF47090">
    <property type="entry name" value="PGBD-like"/>
    <property type="match status" value="2"/>
</dbReference>
<organism evidence="5 6">
    <name type="scientific">Nocardioides aquaticus</name>
    <dbReference type="NCBI Taxonomy" id="160826"/>
    <lineage>
        <taxon>Bacteria</taxon>
        <taxon>Bacillati</taxon>
        <taxon>Actinomycetota</taxon>
        <taxon>Actinomycetes</taxon>
        <taxon>Propionibacteriales</taxon>
        <taxon>Nocardioidaceae</taxon>
        <taxon>Nocardioides</taxon>
    </lineage>
</organism>